<evidence type="ECO:0000256" key="7">
    <source>
        <dbReference type="ARBA" id="ARBA00023316"/>
    </source>
</evidence>
<evidence type="ECO:0000256" key="4">
    <source>
        <dbReference type="ARBA" id="ARBA00022525"/>
    </source>
</evidence>
<evidence type="ECO:0000313" key="11">
    <source>
        <dbReference type="Proteomes" id="UP000825729"/>
    </source>
</evidence>
<dbReference type="EMBL" id="JAINDJ010000005">
    <property type="protein sequence ID" value="KAG9446856.1"/>
    <property type="molecule type" value="Genomic_DNA"/>
</dbReference>
<dbReference type="InterPro" id="IPR000743">
    <property type="entry name" value="Glyco_hydro_28"/>
</dbReference>
<dbReference type="InterPro" id="IPR011050">
    <property type="entry name" value="Pectin_lyase_fold/virulence"/>
</dbReference>
<dbReference type="PANTHER" id="PTHR31375">
    <property type="match status" value="1"/>
</dbReference>
<keyword evidence="7" id="KW-0961">Cell wall biogenesis/degradation</keyword>
<keyword evidence="9" id="KW-0732">Signal</keyword>
<dbReference type="GO" id="GO:0004650">
    <property type="term" value="F:polygalacturonase activity"/>
    <property type="evidence" value="ECO:0007669"/>
    <property type="project" value="InterPro"/>
</dbReference>
<organism evidence="10 11">
    <name type="scientific">Aristolochia fimbriata</name>
    <name type="common">White veined hardy Dutchman's pipe vine</name>
    <dbReference type="NCBI Taxonomy" id="158543"/>
    <lineage>
        <taxon>Eukaryota</taxon>
        <taxon>Viridiplantae</taxon>
        <taxon>Streptophyta</taxon>
        <taxon>Embryophyta</taxon>
        <taxon>Tracheophyta</taxon>
        <taxon>Spermatophyta</taxon>
        <taxon>Magnoliopsida</taxon>
        <taxon>Magnoliidae</taxon>
        <taxon>Piperales</taxon>
        <taxon>Aristolochiaceae</taxon>
        <taxon>Aristolochia</taxon>
    </lineage>
</organism>
<evidence type="ECO:0000256" key="3">
    <source>
        <dbReference type="ARBA" id="ARBA00022512"/>
    </source>
</evidence>
<dbReference type="GO" id="GO:0071555">
    <property type="term" value="P:cell wall organization"/>
    <property type="evidence" value="ECO:0007669"/>
    <property type="project" value="UniProtKB-KW"/>
</dbReference>
<dbReference type="AlphaFoldDB" id="A0AAV7EEL3"/>
<evidence type="ECO:0000256" key="9">
    <source>
        <dbReference type="SAM" id="SignalP"/>
    </source>
</evidence>
<dbReference type="InterPro" id="IPR006626">
    <property type="entry name" value="PbH1"/>
</dbReference>
<dbReference type="GO" id="GO:0005975">
    <property type="term" value="P:carbohydrate metabolic process"/>
    <property type="evidence" value="ECO:0007669"/>
    <property type="project" value="InterPro"/>
</dbReference>
<sequence>MASLIVFLLPLFSLSSAELIRLNVADLGAIGDGKTDASHSFLSAWLIACASPLPATIVVPRKTYLLRATVFEGPCINRAVTIELNGILVAPADYDDMDGSISWLKFHRADGLSIVGGYINGQGSSLWACKNEGHHHCPTGARSLQFVNSRNVVVTNLTSINSKFYHIVIDESDTVTLQGVRIVAPETSPNTDGIHIHQSTNVRVINAGIKTGDDCISIGPGSRNVFVQRVSCGPGHGIKDGVQDVTVKHVVFNGTANGFRVKTWARPSTGFVKGVIFETAVMDNVRNPIIVDQNFCDGEDGCPHHNSGIRISGVTYKSIKGTSATEIAVKFDCSATSPCSGIRLQNINLTYVSGDAAQAAVSYCRNAHGTAVGSVAPSSCF</sequence>
<reference evidence="10 11" key="1">
    <citation type="submission" date="2021-07" db="EMBL/GenBank/DDBJ databases">
        <title>The Aristolochia fimbriata genome: insights into angiosperm evolution, floral development and chemical biosynthesis.</title>
        <authorList>
            <person name="Jiao Y."/>
        </authorList>
    </citation>
    <scope>NUCLEOTIDE SEQUENCE [LARGE SCALE GENOMIC DNA]</scope>
    <source>
        <strain evidence="10">IBCAS-2021</strain>
        <tissue evidence="10">Leaf</tissue>
    </source>
</reference>
<evidence type="ECO:0000313" key="10">
    <source>
        <dbReference type="EMBL" id="KAG9446856.1"/>
    </source>
</evidence>
<keyword evidence="6 8" id="KW-0326">Glycosidase</keyword>
<accession>A0AAV7EEL3</accession>
<evidence type="ECO:0000256" key="2">
    <source>
        <dbReference type="ARBA" id="ARBA00008834"/>
    </source>
</evidence>
<evidence type="ECO:0000256" key="1">
    <source>
        <dbReference type="ARBA" id="ARBA00004191"/>
    </source>
</evidence>
<evidence type="ECO:0000256" key="8">
    <source>
        <dbReference type="RuleBase" id="RU361169"/>
    </source>
</evidence>
<dbReference type="Proteomes" id="UP000825729">
    <property type="component" value="Unassembled WGS sequence"/>
</dbReference>
<comment type="caution">
    <text evidence="10">The sequence shown here is derived from an EMBL/GenBank/DDBJ whole genome shotgun (WGS) entry which is preliminary data.</text>
</comment>
<evidence type="ECO:0000256" key="6">
    <source>
        <dbReference type="ARBA" id="ARBA00023295"/>
    </source>
</evidence>
<protein>
    <recommendedName>
        <fullName evidence="12">Polygalacturonase</fullName>
    </recommendedName>
</protein>
<dbReference type="Pfam" id="PF00295">
    <property type="entry name" value="Glyco_hydro_28"/>
    <property type="match status" value="1"/>
</dbReference>
<gene>
    <name evidence="10" type="ORF">H6P81_012984</name>
</gene>
<dbReference type="SMART" id="SM00710">
    <property type="entry name" value="PbH1"/>
    <property type="match status" value="5"/>
</dbReference>
<dbReference type="InterPro" id="IPR012334">
    <property type="entry name" value="Pectin_lyas_fold"/>
</dbReference>
<feature type="chain" id="PRO_5043764845" description="Polygalacturonase" evidence="9">
    <location>
        <begin position="18"/>
        <end position="381"/>
    </location>
</feature>
<keyword evidence="4" id="KW-0964">Secreted</keyword>
<name>A0AAV7EEL3_ARIFI</name>
<evidence type="ECO:0008006" key="12">
    <source>
        <dbReference type="Google" id="ProtNLM"/>
    </source>
</evidence>
<comment type="subcellular location">
    <subcellularLocation>
        <location evidence="1">Secreted</location>
        <location evidence="1">Cell wall</location>
    </subcellularLocation>
</comment>
<feature type="signal peptide" evidence="9">
    <location>
        <begin position="1"/>
        <end position="17"/>
    </location>
</feature>
<dbReference type="FunFam" id="2.160.20.10:FF:000111">
    <property type="entry name" value="Pectin lyase-like superfamily protein"/>
    <property type="match status" value="1"/>
</dbReference>
<proteinExistence type="inferred from homology"/>
<keyword evidence="5 8" id="KW-0378">Hydrolase</keyword>
<comment type="similarity">
    <text evidence="2 8">Belongs to the glycosyl hydrolase 28 family.</text>
</comment>
<keyword evidence="3" id="KW-0134">Cell wall</keyword>
<evidence type="ECO:0000256" key="5">
    <source>
        <dbReference type="ARBA" id="ARBA00022801"/>
    </source>
</evidence>
<keyword evidence="11" id="KW-1185">Reference proteome</keyword>
<dbReference type="SUPFAM" id="SSF51126">
    <property type="entry name" value="Pectin lyase-like"/>
    <property type="match status" value="1"/>
</dbReference>
<dbReference type="Gene3D" id="2.160.20.10">
    <property type="entry name" value="Single-stranded right-handed beta-helix, Pectin lyase-like"/>
    <property type="match status" value="1"/>
</dbReference>